<dbReference type="AlphaFoldDB" id="A0A0R3MSZ1"/>
<accession>A0A0R3MSZ1</accession>
<evidence type="ECO:0000259" key="1">
    <source>
        <dbReference type="Pfam" id="PF13657"/>
    </source>
</evidence>
<dbReference type="Proteomes" id="UP000051660">
    <property type="component" value="Unassembled WGS sequence"/>
</dbReference>
<dbReference type="InterPro" id="IPR017508">
    <property type="entry name" value="HipA_N1"/>
</dbReference>
<name>A0A0R3MSZ1_9BRAD</name>
<feature type="domain" description="HipA N-terminal subdomain 1" evidence="1">
    <location>
        <begin position="14"/>
        <end position="61"/>
    </location>
</feature>
<comment type="caution">
    <text evidence="2">The sequence shown here is derived from an EMBL/GenBank/DDBJ whole genome shotgun (WGS) entry which is preliminary data.</text>
</comment>
<protein>
    <recommendedName>
        <fullName evidence="1">HipA N-terminal subdomain 1 domain-containing protein</fullName>
    </recommendedName>
</protein>
<gene>
    <name evidence="2" type="ORF">CQ14_40565</name>
</gene>
<sequence length="63" mass="7195">MTTKPKAGGAGETLEVRCGDKLVGLLRRRSDQIQDIEFVYDEAWVKDPRAFAVSTRMPLTQRW</sequence>
<reference evidence="2 3" key="1">
    <citation type="submission" date="2014-03" db="EMBL/GenBank/DDBJ databases">
        <title>Bradyrhizobium valentinum sp. nov., isolated from effective nodules of Lupinus mariae-josephae, a lupine endemic of basic-lime soils in Eastern Spain.</title>
        <authorList>
            <person name="Duran D."/>
            <person name="Rey L."/>
            <person name="Navarro A."/>
            <person name="Busquets A."/>
            <person name="Imperial J."/>
            <person name="Ruiz-Argueso T."/>
        </authorList>
    </citation>
    <scope>NUCLEOTIDE SEQUENCE [LARGE SCALE GENOMIC DNA]</scope>
    <source>
        <strain evidence="2 3">CCBAU 23086</strain>
    </source>
</reference>
<organism evidence="2 3">
    <name type="scientific">Bradyrhizobium lablabi</name>
    <dbReference type="NCBI Taxonomy" id="722472"/>
    <lineage>
        <taxon>Bacteria</taxon>
        <taxon>Pseudomonadati</taxon>
        <taxon>Pseudomonadota</taxon>
        <taxon>Alphaproteobacteria</taxon>
        <taxon>Hyphomicrobiales</taxon>
        <taxon>Nitrobacteraceae</taxon>
        <taxon>Bradyrhizobium</taxon>
    </lineage>
</organism>
<dbReference type="RefSeq" id="WP_057859053.1">
    <property type="nucleotide sequence ID" value="NZ_LLYB01000069.1"/>
</dbReference>
<evidence type="ECO:0000313" key="2">
    <source>
        <dbReference type="EMBL" id="KRR23288.1"/>
    </source>
</evidence>
<dbReference type="EMBL" id="LLYB01000069">
    <property type="protein sequence ID" value="KRR23288.1"/>
    <property type="molecule type" value="Genomic_DNA"/>
</dbReference>
<proteinExistence type="predicted"/>
<dbReference type="Pfam" id="PF13657">
    <property type="entry name" value="Couple_hipA"/>
    <property type="match status" value="1"/>
</dbReference>
<dbReference type="OrthoDB" id="9805913at2"/>
<evidence type="ECO:0000313" key="3">
    <source>
        <dbReference type="Proteomes" id="UP000051660"/>
    </source>
</evidence>